<evidence type="ECO:0000313" key="2">
    <source>
        <dbReference type="Proteomes" id="UP000199403"/>
    </source>
</evidence>
<name>A0A1H6Z8K0_9BACT</name>
<protein>
    <submittedName>
        <fullName evidence="1">Uncharacterized protein</fullName>
    </submittedName>
</protein>
<accession>A0A1H6Z8K0</accession>
<evidence type="ECO:0000313" key="1">
    <source>
        <dbReference type="EMBL" id="SEJ49056.1"/>
    </source>
</evidence>
<dbReference type="Proteomes" id="UP000199403">
    <property type="component" value="Unassembled WGS sequence"/>
</dbReference>
<organism evidence="1 2">
    <name type="scientific">Cyclobacterium xiamenense</name>
    <dbReference type="NCBI Taxonomy" id="1297121"/>
    <lineage>
        <taxon>Bacteria</taxon>
        <taxon>Pseudomonadati</taxon>
        <taxon>Bacteroidota</taxon>
        <taxon>Cytophagia</taxon>
        <taxon>Cytophagales</taxon>
        <taxon>Cyclobacteriaceae</taxon>
        <taxon>Cyclobacterium</taxon>
    </lineage>
</organism>
<dbReference type="EMBL" id="FNZH01000004">
    <property type="protein sequence ID" value="SEJ49056.1"/>
    <property type="molecule type" value="Genomic_DNA"/>
</dbReference>
<proteinExistence type="predicted"/>
<dbReference type="AlphaFoldDB" id="A0A1H6Z8K0"/>
<reference evidence="2" key="1">
    <citation type="submission" date="2016-10" db="EMBL/GenBank/DDBJ databases">
        <authorList>
            <person name="Varghese N."/>
            <person name="Submissions S."/>
        </authorList>
    </citation>
    <scope>NUCLEOTIDE SEQUENCE [LARGE SCALE GENOMIC DNA]</scope>
    <source>
        <strain evidence="2">IBRC-M 10761</strain>
    </source>
</reference>
<gene>
    <name evidence="1" type="ORF">SAMN05192553_104258</name>
</gene>
<sequence length="58" mass="6806">MSHSFPAKGLSRLLPTYTPVLRQMYFFSEFPIDPVEGPVPHEALLWFFTRIDRKARPN</sequence>
<keyword evidence="2" id="KW-1185">Reference proteome</keyword>